<dbReference type="EMBL" id="JNHN01000174">
    <property type="protein sequence ID" value="KDS50650.1"/>
    <property type="molecule type" value="Genomic_DNA"/>
</dbReference>
<gene>
    <name evidence="2" type="ORF">M094_1581</name>
</gene>
<dbReference type="Gene3D" id="2.60.40.3220">
    <property type="match status" value="1"/>
</dbReference>
<comment type="caution">
    <text evidence="2">The sequence shown here is derived from an EMBL/GenBank/DDBJ whole genome shotgun (WGS) entry which is preliminary data.</text>
</comment>
<evidence type="ECO:0000313" key="2">
    <source>
        <dbReference type="EMBL" id="KDS50650.1"/>
    </source>
</evidence>
<evidence type="ECO:0000313" key="3">
    <source>
        <dbReference type="Proteomes" id="UP000028013"/>
    </source>
</evidence>
<organism evidence="2 3">
    <name type="scientific">Bacteroides uniformis str. 3978 T3 ii</name>
    <dbReference type="NCBI Taxonomy" id="1339349"/>
    <lineage>
        <taxon>Bacteria</taxon>
        <taxon>Pseudomonadati</taxon>
        <taxon>Bacteroidota</taxon>
        <taxon>Bacteroidia</taxon>
        <taxon>Bacteroidales</taxon>
        <taxon>Bacteroidaceae</taxon>
        <taxon>Bacteroides</taxon>
    </lineage>
</organism>
<keyword evidence="1" id="KW-0472">Membrane</keyword>
<dbReference type="Proteomes" id="UP000028013">
    <property type="component" value="Unassembled WGS sequence"/>
</dbReference>
<protein>
    <submittedName>
        <fullName evidence="2">NigD-like family protein</fullName>
    </submittedName>
</protein>
<keyword evidence="1" id="KW-0812">Transmembrane</keyword>
<keyword evidence="1" id="KW-1133">Transmembrane helix</keyword>
<dbReference type="RefSeq" id="WP_022401972.1">
    <property type="nucleotide sequence ID" value="NZ_JNHN01000174.1"/>
</dbReference>
<dbReference type="PATRIC" id="fig|1339349.3.peg.2736"/>
<dbReference type="AlphaFoldDB" id="A0A078RZ98"/>
<proteinExistence type="predicted"/>
<accession>A0A078RZ98</accession>
<evidence type="ECO:0000256" key="1">
    <source>
        <dbReference type="SAM" id="Phobius"/>
    </source>
</evidence>
<sequence length="290" mass="32744">MKKRGEYYITQFFYLNLQTLIFIGKMKQLKFLMVALTLLMGISFTSCLNSDDGEYDDIYGMVLVNNYMGLLSFEDAAGNTYQPTPASVTQFEANSSLKISDSRMGIILGKSIEPETNEKSKTTNFTLKNFQPISFANAVVSMTAESLVVDAPETAPVITLKLENGSVQPFLYNKDILVTPIAWRLQNDNDKFKMHKFALACVLDEIEAGATDLVFYLRHDKGADDKTDVYYSNWYGYDIKNALERFKEKAGNLPTKLVIKSHESGNNSNTEIPENYTEYTVEYKIASTNQ</sequence>
<reference evidence="2 3" key="1">
    <citation type="submission" date="2014-04" db="EMBL/GenBank/DDBJ databases">
        <authorList>
            <person name="Sears C."/>
            <person name="Carroll K."/>
            <person name="Sack B.R."/>
            <person name="Qadri F."/>
            <person name="Myers L.L."/>
            <person name="Chung G.-T."/>
            <person name="Escheverria P."/>
            <person name="Fraser C.M."/>
            <person name="Sadzewicz L."/>
            <person name="Shefchek K.A."/>
            <person name="Tallon L."/>
            <person name="Das S.P."/>
            <person name="Daugherty S."/>
            <person name="Mongodin E.F."/>
        </authorList>
    </citation>
    <scope>NUCLEOTIDE SEQUENCE [LARGE SCALE GENOMIC DNA]</scope>
    <source>
        <strain evidence="2 3">3978 T3 ii</strain>
    </source>
</reference>
<name>A0A078RZ98_BACUN</name>
<feature type="transmembrane region" description="Helical" evidence="1">
    <location>
        <begin position="7"/>
        <end position="23"/>
    </location>
</feature>